<dbReference type="AlphaFoldDB" id="A0A1I9YQL1"/>
<accession>A0A1I9YQL1</accession>
<name>A0A1I9YQL1_9BURK</name>
<dbReference type="InterPro" id="IPR032032">
    <property type="entry name" value="Tai4"/>
</dbReference>
<reference evidence="1" key="2">
    <citation type="submission" date="2021-06" db="EMBL/GenBank/DDBJ databases">
        <authorList>
            <person name="Rogers T.H."/>
            <person name="Ramsay J.P."/>
            <person name="Wang P."/>
            <person name="Terpolilli J."/>
        </authorList>
    </citation>
    <scope>NUCLEOTIDE SEQUENCE</scope>
    <source>
        <strain evidence="1">WSM5005</strain>
    </source>
</reference>
<dbReference type="Pfam" id="PF16695">
    <property type="entry name" value="Tai4"/>
    <property type="match status" value="1"/>
</dbReference>
<sequence length="177" mass="19580">MEEAAYCAPGCAKTDELHLEPTPCELLESAVKNVGVGILTASALIFGISACYAKGDQRATPQAGARTYAQNYKDMVLATCIATAYKNDKDAAMDAGSSVSALRDWTYYDLEKAPDAIKTLVANYLARNYQNPLVESETEGVRFDFLKCLDLYYSQELDAQVKRLVINPRRTYRQDNP</sequence>
<dbReference type="KEGG" id="pspw:BJG93_21965"/>
<organism evidence="1 2">
    <name type="scientific">Paraburkholderia sprentiae WSM5005</name>
    <dbReference type="NCBI Taxonomy" id="754502"/>
    <lineage>
        <taxon>Bacteria</taxon>
        <taxon>Pseudomonadati</taxon>
        <taxon>Pseudomonadota</taxon>
        <taxon>Betaproteobacteria</taxon>
        <taxon>Burkholderiales</taxon>
        <taxon>Burkholderiaceae</taxon>
        <taxon>Paraburkholderia</taxon>
    </lineage>
</organism>
<evidence type="ECO:0000313" key="1">
    <source>
        <dbReference type="EMBL" id="APA89233.2"/>
    </source>
</evidence>
<dbReference type="Proteomes" id="UP000179860">
    <property type="component" value="Chromosome 2"/>
</dbReference>
<dbReference type="OrthoDB" id="6563623at2"/>
<dbReference type="Gene3D" id="1.20.120.1620">
    <property type="match status" value="1"/>
</dbReference>
<gene>
    <name evidence="1" type="ORF">BJG93_21965</name>
</gene>
<keyword evidence="2" id="KW-1185">Reference proteome</keyword>
<proteinExistence type="predicted"/>
<dbReference type="EMBL" id="CP017562">
    <property type="protein sequence ID" value="APA89233.2"/>
    <property type="molecule type" value="Genomic_DNA"/>
</dbReference>
<dbReference type="InterPro" id="IPR038314">
    <property type="entry name" value="T6SS_sf"/>
</dbReference>
<evidence type="ECO:0000313" key="2">
    <source>
        <dbReference type="Proteomes" id="UP000179860"/>
    </source>
</evidence>
<protein>
    <submittedName>
        <fullName evidence="1">Type VI secretion system amidase immunity protein Tai4</fullName>
    </submittedName>
</protein>
<reference evidence="1" key="1">
    <citation type="submission" date="2016-09" db="EMBL/GenBank/DDBJ databases">
        <title>The Complete Genome of Burkholderia sprentiae wsm5005.</title>
        <authorList>
            <person name="De Meyer S."/>
            <person name="Wang P."/>
            <person name="Terpolilli J."/>
        </authorList>
    </citation>
    <scope>NUCLEOTIDE SEQUENCE [LARGE SCALE GENOMIC DNA]</scope>
    <source>
        <strain evidence="1">WSM5005</strain>
    </source>
</reference>